<evidence type="ECO:0000313" key="5">
    <source>
        <dbReference type="Proteomes" id="UP000030014"/>
    </source>
</evidence>
<feature type="domain" description="Sporulation protein YpeB N-terminal" evidence="3">
    <location>
        <begin position="29"/>
        <end position="164"/>
    </location>
</feature>
<feature type="transmembrane region" description="Helical" evidence="1">
    <location>
        <begin position="6"/>
        <end position="28"/>
    </location>
</feature>
<dbReference type="Pfam" id="PF20769">
    <property type="entry name" value="YPEB_N"/>
    <property type="match status" value="1"/>
</dbReference>
<evidence type="ECO:0000313" key="4">
    <source>
        <dbReference type="EMBL" id="KGM99422.1"/>
    </source>
</evidence>
<dbReference type="Pfam" id="PF14620">
    <property type="entry name" value="YPEB_PepSY1-2"/>
    <property type="match status" value="1"/>
</dbReference>
<dbReference type="NCBIfam" id="TIGR02889">
    <property type="entry name" value="spore_YpeB"/>
    <property type="match status" value="1"/>
</dbReference>
<protein>
    <submittedName>
        <fullName evidence="4">Spore gernimation protein</fullName>
    </submittedName>
</protein>
<name>A0A0A0IEL9_CLOBO</name>
<keyword evidence="1" id="KW-0812">Transmembrane</keyword>
<organism evidence="4 5">
    <name type="scientific">Clostridium botulinum C/D str. DC5</name>
    <dbReference type="NCBI Taxonomy" id="1443128"/>
    <lineage>
        <taxon>Bacteria</taxon>
        <taxon>Bacillati</taxon>
        <taxon>Bacillota</taxon>
        <taxon>Clostridia</taxon>
        <taxon>Eubacteriales</taxon>
        <taxon>Clostridiaceae</taxon>
        <taxon>Clostridium</taxon>
    </lineage>
</organism>
<reference evidence="4 5" key="1">
    <citation type="submission" date="2014-01" db="EMBL/GenBank/DDBJ databases">
        <title>Plasmidome dynamics in the species complex Clostridium novyi sensu lato converts strains of independent lineages into distinctly different pathogens.</title>
        <authorList>
            <person name="Skarin H."/>
            <person name="Segerman B."/>
        </authorList>
    </citation>
    <scope>NUCLEOTIDE SEQUENCE [LARGE SCALE GENOMIC DNA]</scope>
    <source>
        <strain evidence="4 5">DC5</strain>
    </source>
</reference>
<proteinExistence type="predicted"/>
<gene>
    <name evidence="4" type="ORF">Z955_07630</name>
</gene>
<dbReference type="Proteomes" id="UP000030014">
    <property type="component" value="Unassembled WGS sequence"/>
</dbReference>
<dbReference type="InterPro" id="IPR014239">
    <property type="entry name" value="YpeB_PepSY1-2"/>
</dbReference>
<comment type="caution">
    <text evidence="4">The sequence shown here is derived from an EMBL/GenBank/DDBJ whole genome shotgun (WGS) entry which is preliminary data.</text>
</comment>
<dbReference type="GO" id="GO:0009847">
    <property type="term" value="P:spore germination"/>
    <property type="evidence" value="ECO:0007669"/>
    <property type="project" value="InterPro"/>
</dbReference>
<evidence type="ECO:0000256" key="1">
    <source>
        <dbReference type="SAM" id="Phobius"/>
    </source>
</evidence>
<keyword evidence="1" id="KW-1133">Transmembrane helix</keyword>
<evidence type="ECO:0000259" key="3">
    <source>
        <dbReference type="Pfam" id="PF20769"/>
    </source>
</evidence>
<dbReference type="InterPro" id="IPR048402">
    <property type="entry name" value="YpeB_N"/>
</dbReference>
<evidence type="ECO:0000259" key="2">
    <source>
        <dbReference type="Pfam" id="PF14620"/>
    </source>
</evidence>
<dbReference type="RefSeq" id="WP_039259520.1">
    <property type="nucleotide sequence ID" value="NZ_JDRY01000034.1"/>
</dbReference>
<sequence length="452" mass="51307">MNKKRVVYTIIVSFIVVFSTTFAILMTLERKDYKNYLQGEYSKSMYQLIDSVKNLKSNLAKSAIVNSKEGNIITFGNISKYADIANDKIHSIPVAEQYVDGTSKFLAQVGDFAHTLSRNAFEDKALGEADYKKIESLKDQADYLLIQLNEVQREINKGKVKWGDIRRKANSRLGRSSEKLASDQFKEIQSQVVQYPTLIYDGPFSENNLNIKPRILSSKEIKEEDAKNIIKNMIGENKIKNITRKGDPKSRIPAFSFGVSLKEREEGEGLVCEVSKNGGRIIYLIDNRNITTSSINVKKAEQIGKEFLRKIGYDNMNSTYTQKFNNTLVVSYVYSKDDINIYPDQIKLKIALDTGEIVGIESEKYLVSHIEKREIPKPKVSKEIASSRIGKNLKVSSSKLAIVPTESNKEVLCYEFIGTYKDDKFIVYINAENGYEQKILQLIKTQNGELAI</sequence>
<feature type="domain" description="Sporulation protein YpeB PepSY1 and PepSY2" evidence="2">
    <location>
        <begin position="182"/>
        <end position="376"/>
    </location>
</feature>
<dbReference type="EMBL" id="JDRY01000034">
    <property type="protein sequence ID" value="KGM99422.1"/>
    <property type="molecule type" value="Genomic_DNA"/>
</dbReference>
<keyword evidence="1" id="KW-0472">Membrane</keyword>
<accession>A0A0A0IEL9</accession>
<dbReference type="AlphaFoldDB" id="A0A0A0IEL9"/>